<proteinExistence type="predicted"/>
<name>A0A5P0ZX62_9LACO</name>
<dbReference type="Proteomes" id="UP000371423">
    <property type="component" value="Unassembled WGS sequence"/>
</dbReference>
<organism evidence="2 3">
    <name type="scientific">Companilactobacillus halodurans</name>
    <dbReference type="NCBI Taxonomy" id="2584183"/>
    <lineage>
        <taxon>Bacteria</taxon>
        <taxon>Bacillati</taxon>
        <taxon>Bacillota</taxon>
        <taxon>Bacilli</taxon>
        <taxon>Lactobacillales</taxon>
        <taxon>Lactobacillaceae</taxon>
        <taxon>Companilactobacillus</taxon>
    </lineage>
</organism>
<keyword evidence="2" id="KW-0255">Endonuclease</keyword>
<keyword evidence="2" id="KW-0540">Nuclease</keyword>
<evidence type="ECO:0000313" key="3">
    <source>
        <dbReference type="Proteomes" id="UP000371423"/>
    </source>
</evidence>
<evidence type="ECO:0000313" key="2">
    <source>
        <dbReference type="EMBL" id="MQS97388.1"/>
    </source>
</evidence>
<accession>A0A5P0ZX62</accession>
<dbReference type="EMBL" id="VDFO01000017">
    <property type="protein sequence ID" value="MQS97388.1"/>
    <property type="molecule type" value="Genomic_DNA"/>
</dbReference>
<protein>
    <submittedName>
        <fullName evidence="2">HNH endonuclease</fullName>
    </submittedName>
</protein>
<evidence type="ECO:0000313" key="4">
    <source>
        <dbReference type="Proteomes" id="UP000414364"/>
    </source>
</evidence>
<dbReference type="Proteomes" id="UP000414364">
    <property type="component" value="Unassembled WGS sequence"/>
</dbReference>
<dbReference type="EMBL" id="VDFP01000013">
    <property type="protein sequence ID" value="MQS76247.1"/>
    <property type="molecule type" value="Genomic_DNA"/>
</dbReference>
<dbReference type="GO" id="GO:0004519">
    <property type="term" value="F:endonuclease activity"/>
    <property type="evidence" value="ECO:0007669"/>
    <property type="project" value="UniProtKB-KW"/>
</dbReference>
<dbReference type="OrthoDB" id="5678128at2"/>
<comment type="caution">
    <text evidence="2">The sequence shown here is derived from an EMBL/GenBank/DDBJ whole genome shotgun (WGS) entry which is preliminary data.</text>
</comment>
<dbReference type="AlphaFoldDB" id="A0A5P0ZX62"/>
<sequence>MNLFEKELMDKKTNYFIIDSSSSAEHNDVDFKYYSYQNRNNNQLHKNDLIIYRRSGSGSEWGNEFYLYGAGKFGDVIAKDPQSGNDIVAIEQPYLFSHRLMKQNLRTFDWKFRKFKGKWSNFFNMNGITKITKDDFVGLLSRQLDMSKETSNLSLAEESIAVKCYQAERKEAYFIGDEVKGTPSRRAVDKFFTDKVKFIYHYKSALTGDTDEDNLVAVRIVPWEDDPKIRLDPRNGICLTKKLAKAFVQGYFTLTDDGRITLSNLASAEPIINKTLNKYKNRKIYMNKQYSPNKKYLNYHREHIFKR</sequence>
<reference evidence="3 4" key="1">
    <citation type="journal article" date="2019" name="Syst. Appl. Microbiol.">
        <title>Polyphasic characterization of two novel Lactobacillus spp. isolated from blown salami packages: Description of Lactobacillus halodurans sp. nov. and Lactobacillus salsicarnum sp. nov.</title>
        <authorList>
            <person name="Schuster J.A."/>
            <person name="Klingl A."/>
            <person name="Vogel R.F."/>
            <person name="Ehrmann M.A."/>
        </authorList>
    </citation>
    <scope>NUCLEOTIDE SEQUENCE [LARGE SCALE GENOMIC DNA]</scope>
    <source>
        <strain evidence="2 3">TMW 1.1920</strain>
        <strain evidence="1 4">TMW 1.2172</strain>
    </source>
</reference>
<keyword evidence="3" id="KW-1185">Reference proteome</keyword>
<gene>
    <name evidence="2" type="ORF">FHL05_05730</name>
    <name evidence="1" type="ORF">FHL06_07590</name>
</gene>
<keyword evidence="2" id="KW-0378">Hydrolase</keyword>
<evidence type="ECO:0000313" key="1">
    <source>
        <dbReference type="EMBL" id="MQS76247.1"/>
    </source>
</evidence>
<dbReference type="RefSeq" id="WP_153385640.1">
    <property type="nucleotide sequence ID" value="NZ_VDFO01000017.1"/>
</dbReference>